<reference evidence="2" key="1">
    <citation type="journal article" date="2023" name="Front. Plant Sci.">
        <title>Chromosomal-level genome assembly of Melastoma candidum provides insights into trichome evolution.</title>
        <authorList>
            <person name="Zhong Y."/>
            <person name="Wu W."/>
            <person name="Sun C."/>
            <person name="Zou P."/>
            <person name="Liu Y."/>
            <person name="Dai S."/>
            <person name="Zhou R."/>
        </authorList>
    </citation>
    <scope>NUCLEOTIDE SEQUENCE [LARGE SCALE GENOMIC DNA]</scope>
</reference>
<evidence type="ECO:0000313" key="1">
    <source>
        <dbReference type="EMBL" id="KAI4310411.1"/>
    </source>
</evidence>
<protein>
    <submittedName>
        <fullName evidence="1">Uncharacterized protein</fullName>
    </submittedName>
</protein>
<name>A0ACB9LGH4_9MYRT</name>
<organism evidence="1 2">
    <name type="scientific">Melastoma candidum</name>
    <dbReference type="NCBI Taxonomy" id="119954"/>
    <lineage>
        <taxon>Eukaryota</taxon>
        <taxon>Viridiplantae</taxon>
        <taxon>Streptophyta</taxon>
        <taxon>Embryophyta</taxon>
        <taxon>Tracheophyta</taxon>
        <taxon>Spermatophyta</taxon>
        <taxon>Magnoliopsida</taxon>
        <taxon>eudicotyledons</taxon>
        <taxon>Gunneridae</taxon>
        <taxon>Pentapetalae</taxon>
        <taxon>rosids</taxon>
        <taxon>malvids</taxon>
        <taxon>Myrtales</taxon>
        <taxon>Melastomataceae</taxon>
        <taxon>Melastomatoideae</taxon>
        <taxon>Melastomateae</taxon>
        <taxon>Melastoma</taxon>
    </lineage>
</organism>
<sequence>MQMKMGYRAATPPLASALFGGSCCCRLPVCGIGQPVSWLPSNVLKLGFGVRRKERGSVGRKMKDFVCVNGEPRKFPYIQTLRTFPKDGLMDKVALVRFDSTILLGEGHDQKSILDSNALLTIQYLLVAGAKVILVSGWDSEVNSKLRDLEPVADYLSSVLRVNVVPQRHLTHSLFPNAEVFKETNVILLPNLNQLKDDRSNSETFSQRLSSGVDIFVNDSFSQCHKVLASTVGIASFCDASVAGFQFEESLKKLNKALESRKQPYIAIIGGANLPDKASALHHFTSVCDGLVFVGMMAFQIMHALKLPVPMSFLERGAFEEASKLVQIAQHRKIPILCPKDFWCINHDQPEELRAYPAESLSEGLSPVDLGPRSLEEISFLLNSCKKVVWIGPVRFKFPSPSSYGSTELAKVLVNLCEIGRDVTVVGSATNKAMKSRPNYSASYSVVEDASIFWQFLKGRKLPGVMALDRAYPFKIDWNLVYQKPSQPLAIDIGSGNGLFLLEMAKRQGELNFLGLEINETLVKRCLHHVHQHNMKNGYFIATNATSTFRSIVSTYPGEVVLISIQCPNPDFNGPDHRWRMLRRSLVEAIADLLACNGKVFLQSDVEIVALRMKELFLTYGKGKLELVSRSDANNSQGWLDGNPFGIRSDWERHVLDRGAPMYRLMLGKS</sequence>
<dbReference type="EMBL" id="CM042890">
    <property type="protein sequence ID" value="KAI4310411.1"/>
    <property type="molecule type" value="Genomic_DNA"/>
</dbReference>
<keyword evidence="2" id="KW-1185">Reference proteome</keyword>
<proteinExistence type="predicted"/>
<evidence type="ECO:0000313" key="2">
    <source>
        <dbReference type="Proteomes" id="UP001057402"/>
    </source>
</evidence>
<gene>
    <name evidence="1" type="ORF">MLD38_035391</name>
</gene>
<accession>A0ACB9LGH4</accession>
<comment type="caution">
    <text evidence="1">The sequence shown here is derived from an EMBL/GenBank/DDBJ whole genome shotgun (WGS) entry which is preliminary data.</text>
</comment>
<dbReference type="Proteomes" id="UP001057402">
    <property type="component" value="Chromosome 11"/>
</dbReference>